<feature type="region of interest" description="Disordered" evidence="1">
    <location>
        <begin position="1"/>
        <end position="84"/>
    </location>
</feature>
<organism evidence="3 4">
    <name type="scientific">Microbacterium lacticum</name>
    <dbReference type="NCBI Taxonomy" id="33885"/>
    <lineage>
        <taxon>Bacteria</taxon>
        <taxon>Bacillati</taxon>
        <taxon>Actinomycetota</taxon>
        <taxon>Actinomycetes</taxon>
        <taxon>Micrococcales</taxon>
        <taxon>Microbacteriaceae</taxon>
        <taxon>Microbacterium</taxon>
    </lineage>
</organism>
<dbReference type="EMBL" id="VFPS01000001">
    <property type="protein sequence ID" value="TQN00900.1"/>
    <property type="molecule type" value="Genomic_DNA"/>
</dbReference>
<evidence type="ECO:0000313" key="4">
    <source>
        <dbReference type="Proteomes" id="UP000319804"/>
    </source>
</evidence>
<proteinExistence type="predicted"/>
<evidence type="ECO:0000256" key="2">
    <source>
        <dbReference type="SAM" id="Phobius"/>
    </source>
</evidence>
<keyword evidence="2" id="KW-0472">Membrane</keyword>
<protein>
    <submittedName>
        <fullName evidence="3">Uncharacterized protein</fullName>
    </submittedName>
</protein>
<dbReference type="Pfam" id="PF19779">
    <property type="entry name" value="DUF6264"/>
    <property type="match status" value="1"/>
</dbReference>
<keyword evidence="2" id="KW-0812">Transmembrane</keyword>
<reference evidence="3 4" key="1">
    <citation type="submission" date="2019-06" db="EMBL/GenBank/DDBJ databases">
        <title>Sequencing the genomes of 1000 actinobacteria strains.</title>
        <authorList>
            <person name="Klenk H.-P."/>
        </authorList>
    </citation>
    <scope>NUCLEOTIDE SEQUENCE [LARGE SCALE GENOMIC DNA]</scope>
    <source>
        <strain evidence="3 4">DSM 20427</strain>
    </source>
</reference>
<comment type="caution">
    <text evidence="3">The sequence shown here is derived from an EMBL/GenBank/DDBJ whole genome shotgun (WGS) entry which is preliminary data.</text>
</comment>
<keyword evidence="4" id="KW-1185">Reference proteome</keyword>
<feature type="transmembrane region" description="Helical" evidence="2">
    <location>
        <begin position="169"/>
        <end position="192"/>
    </location>
</feature>
<accession>A0A4Y3UJ89</accession>
<feature type="compositionally biased region" description="Low complexity" evidence="1">
    <location>
        <begin position="27"/>
        <end position="49"/>
    </location>
</feature>
<sequence length="203" mass="20928">MSEPERARPQYGEYATPEEQRAAIRVPAPGAGAGSEPGSASVSGSASAGRTAPAADASPSRRHGASGDRHLPPPRPTTSAARPSRTADRVITLILLAYGLVTVASAIPQLWHFAAFAGSWMDLAGIDGTFTNTAQGDLWGRIGVGVFVVGWLVTAALSVRAIARGKLAWWIPLVGAIVTFIVVSVCLTVPLLGDPAIVAHFGA</sequence>
<keyword evidence="2" id="KW-1133">Transmembrane helix</keyword>
<dbReference type="InterPro" id="IPR046231">
    <property type="entry name" value="DUF6264"/>
</dbReference>
<evidence type="ECO:0000313" key="3">
    <source>
        <dbReference type="EMBL" id="TQN00900.1"/>
    </source>
</evidence>
<name>A0A4Y3UJ89_9MICO</name>
<feature type="transmembrane region" description="Helical" evidence="2">
    <location>
        <begin position="90"/>
        <end position="111"/>
    </location>
</feature>
<dbReference type="OrthoDB" id="5083906at2"/>
<dbReference type="AlphaFoldDB" id="A0A4Y3UJ89"/>
<dbReference type="RefSeq" id="WP_141379631.1">
    <property type="nucleotide sequence ID" value="NZ_BJNA01000007.1"/>
</dbReference>
<dbReference type="Proteomes" id="UP000319804">
    <property type="component" value="Unassembled WGS sequence"/>
</dbReference>
<feature type="transmembrane region" description="Helical" evidence="2">
    <location>
        <begin position="138"/>
        <end position="157"/>
    </location>
</feature>
<gene>
    <name evidence="3" type="ORF">FHX68_1027</name>
</gene>
<evidence type="ECO:0000256" key="1">
    <source>
        <dbReference type="SAM" id="MobiDB-lite"/>
    </source>
</evidence>